<sequence length="100" mass="10545">MSSMTSMFVARARTALSPEWDHGFDEAFTELVTSDPDLVRDEFDALIDASFNDPPGPPAPPAPPTGEPEPPSNPPCHRPATPAGTDPAPADAAPDRRSPP</sequence>
<evidence type="ECO:0000256" key="1">
    <source>
        <dbReference type="SAM" id="MobiDB-lite"/>
    </source>
</evidence>
<feature type="compositionally biased region" description="Low complexity" evidence="1">
    <location>
        <begin position="78"/>
        <end position="92"/>
    </location>
</feature>
<feature type="compositionally biased region" description="Pro residues" evidence="1">
    <location>
        <begin position="54"/>
        <end position="77"/>
    </location>
</feature>
<keyword evidence="3" id="KW-1185">Reference proteome</keyword>
<protein>
    <submittedName>
        <fullName evidence="2">Uncharacterized protein</fullName>
    </submittedName>
</protein>
<reference evidence="2 3" key="1">
    <citation type="submission" date="2015-10" db="EMBL/GenBank/DDBJ databases">
        <authorList>
            <person name="Gilbert D.G."/>
        </authorList>
    </citation>
    <scope>NUCLEOTIDE SEQUENCE [LARGE SCALE GENOMIC DNA]</scope>
    <source>
        <strain evidence="2 3">NRRL B-16712</strain>
    </source>
</reference>
<dbReference type="AlphaFoldDB" id="A0A101JEE0"/>
<accession>A0A101JEE0</accession>
<dbReference type="Proteomes" id="UP000053244">
    <property type="component" value="Unassembled WGS sequence"/>
</dbReference>
<evidence type="ECO:0000313" key="3">
    <source>
        <dbReference type="Proteomes" id="UP000053244"/>
    </source>
</evidence>
<gene>
    <name evidence="2" type="ORF">ADL15_40925</name>
</gene>
<evidence type="ECO:0000313" key="2">
    <source>
        <dbReference type="EMBL" id="KUL25291.1"/>
    </source>
</evidence>
<name>A0A101JEE0_9ACTN</name>
<feature type="region of interest" description="Disordered" evidence="1">
    <location>
        <begin position="47"/>
        <end position="100"/>
    </location>
</feature>
<dbReference type="EMBL" id="LLZH01000315">
    <property type="protein sequence ID" value="KUL25291.1"/>
    <property type="molecule type" value="Genomic_DNA"/>
</dbReference>
<proteinExistence type="predicted"/>
<comment type="caution">
    <text evidence="2">The sequence shown here is derived from an EMBL/GenBank/DDBJ whole genome shotgun (WGS) entry which is preliminary data.</text>
</comment>
<organism evidence="2 3">
    <name type="scientific">Actinoplanes awajinensis subsp. mycoplanecinus</name>
    <dbReference type="NCBI Taxonomy" id="135947"/>
    <lineage>
        <taxon>Bacteria</taxon>
        <taxon>Bacillati</taxon>
        <taxon>Actinomycetota</taxon>
        <taxon>Actinomycetes</taxon>
        <taxon>Micromonosporales</taxon>
        <taxon>Micromonosporaceae</taxon>
        <taxon>Actinoplanes</taxon>
    </lineage>
</organism>